<reference evidence="2" key="2">
    <citation type="submission" date="2018-07" db="EMBL/GenBank/DDBJ databases">
        <authorList>
            <consortium name="NCBI Pathogen Detection Project"/>
        </authorList>
    </citation>
    <scope>NUCLEOTIDE SEQUENCE</scope>
    <source>
        <strain evidence="2">12-2005</strain>
    </source>
</reference>
<dbReference type="EMBL" id="DAATOU010000053">
    <property type="protein sequence ID" value="HAE9016374.1"/>
    <property type="molecule type" value="Genomic_DNA"/>
</dbReference>
<feature type="transmembrane region" description="Helical" evidence="1">
    <location>
        <begin position="68"/>
        <end position="88"/>
    </location>
</feature>
<sequence>RLIVGAFDSLRYRRVFLRVVLPQVSVVCVVWGGLFWIDSKDIYIVYLLISGLLPSIIIAIFSSRESPFFILGTIVSHTIFLFVFVYVMDGPRLWHHIGED</sequence>
<feature type="transmembrane region" description="Helical" evidence="1">
    <location>
        <begin position="43"/>
        <end position="61"/>
    </location>
</feature>
<proteinExistence type="predicted"/>
<keyword evidence="1" id="KW-0472">Membrane</keyword>
<keyword evidence="1" id="KW-0812">Transmembrane</keyword>
<feature type="non-terminal residue" evidence="2">
    <location>
        <position position="1"/>
    </location>
</feature>
<accession>A0A738TSX5</accession>
<comment type="caution">
    <text evidence="2">The sequence shown here is derived from an EMBL/GenBank/DDBJ whole genome shotgun (WGS) entry which is preliminary data.</text>
</comment>
<evidence type="ECO:0000256" key="1">
    <source>
        <dbReference type="SAM" id="Phobius"/>
    </source>
</evidence>
<dbReference type="AlphaFoldDB" id="A0A738TSX5"/>
<evidence type="ECO:0000313" key="2">
    <source>
        <dbReference type="EMBL" id="HAE9016374.1"/>
    </source>
</evidence>
<feature type="transmembrane region" description="Helical" evidence="1">
    <location>
        <begin position="15"/>
        <end position="37"/>
    </location>
</feature>
<reference evidence="2" key="1">
    <citation type="journal article" date="2018" name="Genome Biol.">
        <title>SKESA: strategic k-mer extension for scrupulous assemblies.</title>
        <authorList>
            <person name="Souvorov A."/>
            <person name="Agarwala R."/>
            <person name="Lipman D.J."/>
        </authorList>
    </citation>
    <scope>NUCLEOTIDE SEQUENCE</scope>
    <source>
        <strain evidence="2">12-2005</strain>
    </source>
</reference>
<keyword evidence="1" id="KW-1133">Transmembrane helix</keyword>
<protein>
    <submittedName>
        <fullName evidence="2">Uncharacterized protein</fullName>
    </submittedName>
</protein>
<organism evidence="2">
    <name type="scientific">Salmonella typhi</name>
    <dbReference type="NCBI Taxonomy" id="90370"/>
    <lineage>
        <taxon>Bacteria</taxon>
        <taxon>Pseudomonadati</taxon>
        <taxon>Pseudomonadota</taxon>
        <taxon>Gammaproteobacteria</taxon>
        <taxon>Enterobacterales</taxon>
        <taxon>Enterobacteriaceae</taxon>
        <taxon>Salmonella</taxon>
    </lineage>
</organism>
<gene>
    <name evidence="2" type="ORF">G4Y41_003081</name>
</gene>
<name>A0A738TSX5_SALTI</name>